<keyword evidence="6 8" id="KW-0472">Membrane</keyword>
<feature type="transmembrane region" description="Helical" evidence="8">
    <location>
        <begin position="132"/>
        <end position="152"/>
    </location>
</feature>
<evidence type="ECO:0000256" key="3">
    <source>
        <dbReference type="ARBA" id="ARBA00022448"/>
    </source>
</evidence>
<feature type="transmembrane region" description="Helical" evidence="8">
    <location>
        <begin position="284"/>
        <end position="308"/>
    </location>
</feature>
<dbReference type="AlphaFoldDB" id="A0AAN8ZAI9"/>
<keyword evidence="4 8" id="KW-0812">Transmembrane</keyword>
<comment type="caution">
    <text evidence="9">The sequence shown here is derived from an EMBL/GenBank/DDBJ whole genome shotgun (WGS) entry which is preliminary data.</text>
</comment>
<feature type="transmembrane region" description="Helical" evidence="8">
    <location>
        <begin position="344"/>
        <end position="364"/>
    </location>
</feature>
<dbReference type="InterPro" id="IPR014024">
    <property type="entry name" value="Auxin_eff_plant"/>
</dbReference>
<accession>A0AAN8ZAI9</accession>
<feature type="transmembrane region" description="Helical" evidence="8">
    <location>
        <begin position="71"/>
        <end position="93"/>
    </location>
</feature>
<dbReference type="InterPro" id="IPR051107">
    <property type="entry name" value="Auxin_Efflux_Carrier"/>
</dbReference>
<evidence type="ECO:0000256" key="4">
    <source>
        <dbReference type="ARBA" id="ARBA00022692"/>
    </source>
</evidence>
<organism evidence="9 10">
    <name type="scientific">Dillenia turbinata</name>
    <dbReference type="NCBI Taxonomy" id="194707"/>
    <lineage>
        <taxon>Eukaryota</taxon>
        <taxon>Viridiplantae</taxon>
        <taxon>Streptophyta</taxon>
        <taxon>Embryophyta</taxon>
        <taxon>Tracheophyta</taxon>
        <taxon>Spermatophyta</taxon>
        <taxon>Magnoliopsida</taxon>
        <taxon>eudicotyledons</taxon>
        <taxon>Gunneridae</taxon>
        <taxon>Pentapetalae</taxon>
        <taxon>Dilleniales</taxon>
        <taxon>Dilleniaceae</taxon>
        <taxon>Dillenia</taxon>
    </lineage>
</organism>
<dbReference type="InterPro" id="IPR004776">
    <property type="entry name" value="Mem_transp_PIN-like"/>
</dbReference>
<keyword evidence="5 8" id="KW-1133">Transmembrane helix</keyword>
<gene>
    <name evidence="9" type="ORF">RJ641_006881</name>
</gene>
<keyword evidence="10" id="KW-1185">Reference proteome</keyword>
<feature type="transmembrane region" description="Helical" evidence="8">
    <location>
        <begin position="259"/>
        <end position="278"/>
    </location>
</feature>
<feature type="transmembrane region" description="Helical" evidence="8">
    <location>
        <begin position="100"/>
        <end position="120"/>
    </location>
</feature>
<evidence type="ECO:0000256" key="1">
    <source>
        <dbReference type="ARBA" id="ARBA00004141"/>
    </source>
</evidence>
<dbReference type="NCBIfam" id="TIGR00946">
    <property type="entry name" value="2a69"/>
    <property type="match status" value="1"/>
</dbReference>
<feature type="transmembrane region" description="Helical" evidence="8">
    <location>
        <begin position="6"/>
        <end position="28"/>
    </location>
</feature>
<name>A0AAN8ZAI9_9MAGN</name>
<comment type="similarity">
    <text evidence="2 8">Belongs to the auxin efflux carrier (TC 2.A.69.1) family.</text>
</comment>
<dbReference type="GO" id="GO:0009734">
    <property type="term" value="P:auxin-activated signaling pathway"/>
    <property type="evidence" value="ECO:0007669"/>
    <property type="project" value="UniProtKB-UniRule"/>
</dbReference>
<comment type="caution">
    <text evidence="8">Lacks conserved residue(s) required for the propagation of feature annotation.</text>
</comment>
<dbReference type="GO" id="GO:0005783">
    <property type="term" value="C:endoplasmic reticulum"/>
    <property type="evidence" value="ECO:0007669"/>
    <property type="project" value="TreeGrafter"/>
</dbReference>
<evidence type="ECO:0000256" key="2">
    <source>
        <dbReference type="ARBA" id="ARBA00009177"/>
    </source>
</evidence>
<evidence type="ECO:0000256" key="6">
    <source>
        <dbReference type="ARBA" id="ARBA00023136"/>
    </source>
</evidence>
<feature type="transmembrane region" description="Helical" evidence="8">
    <location>
        <begin position="40"/>
        <end position="59"/>
    </location>
</feature>
<sequence>MVSLAGVYHVVEATVPLYVAMILAYISVKWLKLFSLEQCIGINKFVAKFSIPLLSFQVVSANNPYKMNLRLIFSDFFQKLLAFIVLAIITRICSRGSLKWIITGLSVSTLPNTLILGIPLLRAMYGNEAAMLLAQIVVLQSMIWYNLLLFLFEFNATKAVSETMSLESRGGLTAEEGQSKEIQGKNNSRSARGKKLMLILSVVGKKLMSNPNTHATLLGLVWASIRFRGVNDQTMCGRWDVELPLIVDKSISILSDGGLGMAMFSLGLFMASQASIIACGTRKAIIAMAMKFLAGPALMAAASIAIGLRGTTLRVAIVQAALPQGIVPFVFAKEYNVHPDVLSTGVIFGMLIALPVALAYYFLLAI</sequence>
<dbReference type="GO" id="GO:0005886">
    <property type="term" value="C:plasma membrane"/>
    <property type="evidence" value="ECO:0007669"/>
    <property type="project" value="TreeGrafter"/>
</dbReference>
<dbReference type="Proteomes" id="UP001370490">
    <property type="component" value="Unassembled WGS sequence"/>
</dbReference>
<evidence type="ECO:0000313" key="9">
    <source>
        <dbReference type="EMBL" id="KAK6928290.1"/>
    </source>
</evidence>
<dbReference type="GO" id="GO:0010329">
    <property type="term" value="F:auxin efflux transmembrane transporter activity"/>
    <property type="evidence" value="ECO:0007669"/>
    <property type="project" value="TreeGrafter"/>
</dbReference>
<dbReference type="PANTHER" id="PTHR31752:SF40">
    <property type="entry name" value="AUXIN EFFLUX CARRIER COMPONENT 8"/>
    <property type="match status" value="1"/>
</dbReference>
<evidence type="ECO:0000256" key="8">
    <source>
        <dbReference type="RuleBase" id="RU362108"/>
    </source>
</evidence>
<reference evidence="9 10" key="1">
    <citation type="submission" date="2023-12" db="EMBL/GenBank/DDBJ databases">
        <title>A high-quality genome assembly for Dillenia turbinata (Dilleniales).</title>
        <authorList>
            <person name="Chanderbali A."/>
        </authorList>
    </citation>
    <scope>NUCLEOTIDE SEQUENCE [LARGE SCALE GENOMIC DNA]</scope>
    <source>
        <strain evidence="9">LSX21</strain>
        <tissue evidence="9">Leaf</tissue>
    </source>
</reference>
<evidence type="ECO:0000256" key="5">
    <source>
        <dbReference type="ARBA" id="ARBA00022989"/>
    </source>
</evidence>
<evidence type="ECO:0000313" key="10">
    <source>
        <dbReference type="Proteomes" id="UP001370490"/>
    </source>
</evidence>
<comment type="function">
    <text evidence="8">May act as a component of the auxin efflux carrier.</text>
</comment>
<dbReference type="GO" id="GO:0009926">
    <property type="term" value="P:auxin polar transport"/>
    <property type="evidence" value="ECO:0007669"/>
    <property type="project" value="TreeGrafter"/>
</dbReference>
<keyword evidence="3 8" id="KW-0813">Transport</keyword>
<dbReference type="EMBL" id="JBAMMX010000014">
    <property type="protein sequence ID" value="KAK6928290.1"/>
    <property type="molecule type" value="Genomic_DNA"/>
</dbReference>
<protein>
    <recommendedName>
        <fullName evidence="8">Auxin efflux carrier component</fullName>
    </recommendedName>
</protein>
<dbReference type="PANTHER" id="PTHR31752">
    <property type="entry name" value="AUXIN EFFLUX CARRIER COMPONENT 1B-RELATED"/>
    <property type="match status" value="1"/>
</dbReference>
<comment type="subcellular location">
    <subcellularLocation>
        <location evidence="1 8">Membrane</location>
        <topology evidence="1 8">Multi-pass membrane protein</topology>
    </subcellularLocation>
</comment>
<evidence type="ECO:0000256" key="7">
    <source>
        <dbReference type="ARBA" id="ARBA00023294"/>
    </source>
</evidence>
<feature type="transmembrane region" description="Helical" evidence="8">
    <location>
        <begin position="315"/>
        <end position="332"/>
    </location>
</feature>
<proteinExistence type="inferred from homology"/>
<keyword evidence="7 8" id="KW-0927">Auxin signaling pathway</keyword>
<dbReference type="Pfam" id="PF03547">
    <property type="entry name" value="Mem_trans"/>
    <property type="match status" value="1"/>
</dbReference>